<gene>
    <name evidence="1" type="ORF">DFH94DRAFT_806413</name>
</gene>
<dbReference type="Proteomes" id="UP000759537">
    <property type="component" value="Unassembled WGS sequence"/>
</dbReference>
<evidence type="ECO:0000313" key="1">
    <source>
        <dbReference type="EMBL" id="KAF8474501.1"/>
    </source>
</evidence>
<protein>
    <submittedName>
        <fullName evidence="1">Uncharacterized protein</fullName>
    </submittedName>
</protein>
<keyword evidence="2" id="KW-1185">Reference proteome</keyword>
<accession>A0A9P5MNI1</accession>
<dbReference type="AlphaFoldDB" id="A0A9P5MNI1"/>
<comment type="caution">
    <text evidence="1">The sequence shown here is derived from an EMBL/GenBank/DDBJ whole genome shotgun (WGS) entry which is preliminary data.</text>
</comment>
<reference evidence="1" key="2">
    <citation type="journal article" date="2020" name="Nat. Commun.">
        <title>Large-scale genome sequencing of mycorrhizal fungi provides insights into the early evolution of symbiotic traits.</title>
        <authorList>
            <person name="Miyauchi S."/>
            <person name="Kiss E."/>
            <person name="Kuo A."/>
            <person name="Drula E."/>
            <person name="Kohler A."/>
            <person name="Sanchez-Garcia M."/>
            <person name="Morin E."/>
            <person name="Andreopoulos B."/>
            <person name="Barry K.W."/>
            <person name="Bonito G."/>
            <person name="Buee M."/>
            <person name="Carver A."/>
            <person name="Chen C."/>
            <person name="Cichocki N."/>
            <person name="Clum A."/>
            <person name="Culley D."/>
            <person name="Crous P.W."/>
            <person name="Fauchery L."/>
            <person name="Girlanda M."/>
            <person name="Hayes R.D."/>
            <person name="Keri Z."/>
            <person name="LaButti K."/>
            <person name="Lipzen A."/>
            <person name="Lombard V."/>
            <person name="Magnuson J."/>
            <person name="Maillard F."/>
            <person name="Murat C."/>
            <person name="Nolan M."/>
            <person name="Ohm R.A."/>
            <person name="Pangilinan J."/>
            <person name="Pereira M.F."/>
            <person name="Perotto S."/>
            <person name="Peter M."/>
            <person name="Pfister S."/>
            <person name="Riley R."/>
            <person name="Sitrit Y."/>
            <person name="Stielow J.B."/>
            <person name="Szollosi G."/>
            <person name="Zifcakova L."/>
            <person name="Stursova M."/>
            <person name="Spatafora J.W."/>
            <person name="Tedersoo L."/>
            <person name="Vaario L.M."/>
            <person name="Yamada A."/>
            <person name="Yan M."/>
            <person name="Wang P."/>
            <person name="Xu J."/>
            <person name="Bruns T."/>
            <person name="Baldrian P."/>
            <person name="Vilgalys R."/>
            <person name="Dunand C."/>
            <person name="Henrissat B."/>
            <person name="Grigoriev I.V."/>
            <person name="Hibbett D."/>
            <person name="Nagy L.G."/>
            <person name="Martin F.M."/>
        </authorList>
    </citation>
    <scope>NUCLEOTIDE SEQUENCE</scope>
    <source>
        <strain evidence="1">Prilba</strain>
    </source>
</reference>
<proteinExistence type="predicted"/>
<sequence>MPNLLTKQAEVQTLGSVVTVARPRLLRLDLVAANVRESSVQPLTPPGSRMQAALQGLESGHYNDHRLGTRPPRQEADSKKQILTPGEEDIVVDWCNVAASSAKPVHYSQLRAQDQVTSRPQGLDPKRAKNFNRATIGKFFEMRKQLEFQHDGIPPDHHWNMDERGCQMGSGRGNLRMSDNLVPVTTIECVNATGAKMPPWFVLTTGQVPDIRDLEDKVGQIVTQQLLADVRRPKRLAGALGISAVDKSKTRIKDYLVDPSHADIVHNPRFSALFQAAGKTCVPPVTLKTHSQVLALTWVLSSDDMDSRSLWHQAMR</sequence>
<evidence type="ECO:0000313" key="2">
    <source>
        <dbReference type="Proteomes" id="UP000759537"/>
    </source>
</evidence>
<reference evidence="1" key="1">
    <citation type="submission" date="2019-10" db="EMBL/GenBank/DDBJ databases">
        <authorList>
            <consortium name="DOE Joint Genome Institute"/>
            <person name="Kuo A."/>
            <person name="Miyauchi S."/>
            <person name="Kiss E."/>
            <person name="Drula E."/>
            <person name="Kohler A."/>
            <person name="Sanchez-Garcia M."/>
            <person name="Andreopoulos B."/>
            <person name="Barry K.W."/>
            <person name="Bonito G."/>
            <person name="Buee M."/>
            <person name="Carver A."/>
            <person name="Chen C."/>
            <person name="Cichocki N."/>
            <person name="Clum A."/>
            <person name="Culley D."/>
            <person name="Crous P.W."/>
            <person name="Fauchery L."/>
            <person name="Girlanda M."/>
            <person name="Hayes R."/>
            <person name="Keri Z."/>
            <person name="LaButti K."/>
            <person name="Lipzen A."/>
            <person name="Lombard V."/>
            <person name="Magnuson J."/>
            <person name="Maillard F."/>
            <person name="Morin E."/>
            <person name="Murat C."/>
            <person name="Nolan M."/>
            <person name="Ohm R."/>
            <person name="Pangilinan J."/>
            <person name="Pereira M."/>
            <person name="Perotto S."/>
            <person name="Peter M."/>
            <person name="Riley R."/>
            <person name="Sitrit Y."/>
            <person name="Stielow B."/>
            <person name="Szollosi G."/>
            <person name="Zifcakova L."/>
            <person name="Stursova M."/>
            <person name="Spatafora J.W."/>
            <person name="Tedersoo L."/>
            <person name="Vaario L.-M."/>
            <person name="Yamada A."/>
            <person name="Yan M."/>
            <person name="Wang P."/>
            <person name="Xu J."/>
            <person name="Bruns T."/>
            <person name="Baldrian P."/>
            <person name="Vilgalys R."/>
            <person name="Henrissat B."/>
            <person name="Grigoriev I.V."/>
            <person name="Hibbett D."/>
            <person name="Nagy L.G."/>
            <person name="Martin F.M."/>
        </authorList>
    </citation>
    <scope>NUCLEOTIDE SEQUENCE</scope>
    <source>
        <strain evidence="1">Prilba</strain>
    </source>
</reference>
<organism evidence="1 2">
    <name type="scientific">Russula ochroleuca</name>
    <dbReference type="NCBI Taxonomy" id="152965"/>
    <lineage>
        <taxon>Eukaryota</taxon>
        <taxon>Fungi</taxon>
        <taxon>Dikarya</taxon>
        <taxon>Basidiomycota</taxon>
        <taxon>Agaricomycotina</taxon>
        <taxon>Agaricomycetes</taxon>
        <taxon>Russulales</taxon>
        <taxon>Russulaceae</taxon>
        <taxon>Russula</taxon>
    </lineage>
</organism>
<dbReference type="EMBL" id="WHVB01000017">
    <property type="protein sequence ID" value="KAF8474501.1"/>
    <property type="molecule type" value="Genomic_DNA"/>
</dbReference>
<name>A0A9P5MNI1_9AGAM</name>
<dbReference type="OrthoDB" id="3265672at2759"/>